<dbReference type="EMBL" id="DAAPLT010000007">
    <property type="protein sequence ID" value="HAD6716149.1"/>
    <property type="molecule type" value="Genomic_DNA"/>
</dbReference>
<organism evidence="1">
    <name type="scientific">Salmonella typhimurium (strain SL1344)</name>
    <dbReference type="NCBI Taxonomy" id="216597"/>
    <lineage>
        <taxon>Bacteria</taxon>
        <taxon>Pseudomonadati</taxon>
        <taxon>Pseudomonadota</taxon>
        <taxon>Gammaproteobacteria</taxon>
        <taxon>Enterobacterales</taxon>
        <taxon>Enterobacteriaceae</taxon>
        <taxon>Salmonella</taxon>
    </lineage>
</organism>
<proteinExistence type="predicted"/>
<name>A0A718W6K3_SALTS</name>
<accession>A0A718W6K3</accession>
<sequence>MKSEGKKRVLLTGTCWYELAGLRHLLSAQGYDVCYILPGNLCAPDDCDLAIVALSAEPVAGWGRHLSWICELREKVSGEMLVMVPEKLKSLKILRNVNSIYSGRESLQRLSFYIDAALTREPVHTDRFSLTESQRRVLKRFSEGDGGKDEPLNQFQSKPWLYRQYARLAEYAGVRNFRMLTLAGLDKEIIRMEKIQNIS</sequence>
<dbReference type="AlphaFoldDB" id="A0A718W6K3"/>
<gene>
    <name evidence="1" type="ORF">G1X19_10885</name>
</gene>
<comment type="caution">
    <text evidence="1">The sequence shown here is derived from an EMBL/GenBank/DDBJ whole genome shotgun (WGS) entry which is preliminary data.</text>
</comment>
<reference evidence="1" key="2">
    <citation type="submission" date="2019-01" db="EMBL/GenBank/DDBJ databases">
        <authorList>
            <consortium name="NCBI Pathogen Detection Project"/>
        </authorList>
    </citation>
    <scope>NUCLEOTIDE SEQUENCE</scope>
    <source>
        <strain evidence="1">SL1344</strain>
    </source>
</reference>
<protein>
    <submittedName>
        <fullName evidence="1">Uncharacterized protein</fullName>
    </submittedName>
</protein>
<evidence type="ECO:0000313" key="1">
    <source>
        <dbReference type="EMBL" id="HAD6716149.1"/>
    </source>
</evidence>
<reference evidence="1" key="1">
    <citation type="journal article" date="2018" name="Genome Biol.">
        <title>SKESA: strategic k-mer extension for scrupulous assemblies.</title>
        <authorList>
            <person name="Souvorov A."/>
            <person name="Agarwala R."/>
            <person name="Lipman D.J."/>
        </authorList>
    </citation>
    <scope>NUCLEOTIDE SEQUENCE</scope>
    <source>
        <strain evidence="1">SL1344</strain>
    </source>
</reference>